<evidence type="ECO:0000256" key="3">
    <source>
        <dbReference type="ARBA" id="ARBA00022692"/>
    </source>
</evidence>
<dbReference type="Proteomes" id="UP000885779">
    <property type="component" value="Unassembled WGS sequence"/>
</dbReference>
<feature type="domain" description="Lycopene cyclase" evidence="9">
    <location>
        <begin position="5"/>
        <end position="89"/>
    </location>
</feature>
<protein>
    <recommendedName>
        <fullName evidence="9">Lycopene cyclase domain-containing protein</fullName>
    </recommendedName>
</protein>
<feature type="transmembrane region" description="Helical" evidence="8">
    <location>
        <begin position="70"/>
        <end position="90"/>
    </location>
</feature>
<feature type="transmembrane region" description="Helical" evidence="8">
    <location>
        <begin position="193"/>
        <end position="217"/>
    </location>
</feature>
<evidence type="ECO:0000256" key="7">
    <source>
        <dbReference type="ARBA" id="ARBA00023235"/>
    </source>
</evidence>
<evidence type="ECO:0000256" key="5">
    <source>
        <dbReference type="ARBA" id="ARBA00022989"/>
    </source>
</evidence>
<comment type="pathway">
    <text evidence="2">Carotenoid biosynthesis.</text>
</comment>
<dbReference type="GO" id="GO:0016117">
    <property type="term" value="P:carotenoid biosynthetic process"/>
    <property type="evidence" value="ECO:0007669"/>
    <property type="project" value="UniProtKB-KW"/>
</dbReference>
<organism evidence="10">
    <name type="scientific">Caldithrix abyssi</name>
    <dbReference type="NCBI Taxonomy" id="187145"/>
    <lineage>
        <taxon>Bacteria</taxon>
        <taxon>Pseudomonadati</taxon>
        <taxon>Calditrichota</taxon>
        <taxon>Calditrichia</taxon>
        <taxon>Calditrichales</taxon>
        <taxon>Calditrichaceae</taxon>
        <taxon>Caldithrix</taxon>
    </lineage>
</organism>
<feature type="domain" description="Lycopene cyclase" evidence="9">
    <location>
        <begin position="132"/>
        <end position="224"/>
    </location>
</feature>
<dbReference type="InterPro" id="IPR017825">
    <property type="entry name" value="Lycopene_cyclase_dom"/>
</dbReference>
<keyword evidence="6 8" id="KW-0472">Membrane</keyword>
<comment type="caution">
    <text evidence="10">The sequence shown here is derived from an EMBL/GenBank/DDBJ whole genome shotgun (WGS) entry which is preliminary data.</text>
</comment>
<dbReference type="GO" id="GO:0045436">
    <property type="term" value="F:lycopene beta cyclase activity"/>
    <property type="evidence" value="ECO:0007669"/>
    <property type="project" value="UniProtKB-ARBA"/>
</dbReference>
<feature type="transmembrane region" description="Helical" evidence="8">
    <location>
        <begin position="6"/>
        <end position="25"/>
    </location>
</feature>
<dbReference type="Pfam" id="PF18916">
    <property type="entry name" value="Lycopene_cyc"/>
    <property type="match status" value="2"/>
</dbReference>
<evidence type="ECO:0000256" key="1">
    <source>
        <dbReference type="ARBA" id="ARBA00004141"/>
    </source>
</evidence>
<evidence type="ECO:0000313" key="10">
    <source>
        <dbReference type="EMBL" id="HGY56141.1"/>
    </source>
</evidence>
<dbReference type="GO" id="GO:0016020">
    <property type="term" value="C:membrane"/>
    <property type="evidence" value="ECO:0007669"/>
    <property type="project" value="UniProtKB-SubCell"/>
</dbReference>
<gene>
    <name evidence="10" type="ORF">ENK44_10585</name>
</gene>
<evidence type="ECO:0000259" key="9">
    <source>
        <dbReference type="Pfam" id="PF18916"/>
    </source>
</evidence>
<keyword evidence="5 8" id="KW-1133">Transmembrane helix</keyword>
<name>A0A7V4U174_CALAY</name>
<comment type="subcellular location">
    <subcellularLocation>
        <location evidence="1">Membrane</location>
        <topology evidence="1">Multi-pass membrane protein</topology>
    </subcellularLocation>
</comment>
<evidence type="ECO:0000256" key="2">
    <source>
        <dbReference type="ARBA" id="ARBA00004829"/>
    </source>
</evidence>
<dbReference type="GO" id="GO:0016872">
    <property type="term" value="F:intramolecular lyase activity"/>
    <property type="evidence" value="ECO:0007669"/>
    <property type="project" value="InterPro"/>
</dbReference>
<feature type="transmembrane region" description="Helical" evidence="8">
    <location>
        <begin position="110"/>
        <end position="128"/>
    </location>
</feature>
<evidence type="ECO:0000256" key="6">
    <source>
        <dbReference type="ARBA" id="ARBA00023136"/>
    </source>
</evidence>
<feature type="transmembrane region" description="Helical" evidence="8">
    <location>
        <begin position="134"/>
        <end position="152"/>
    </location>
</feature>
<dbReference type="EMBL" id="DRQG01000098">
    <property type="protein sequence ID" value="HGY56141.1"/>
    <property type="molecule type" value="Genomic_DNA"/>
</dbReference>
<proteinExistence type="predicted"/>
<keyword evidence="4" id="KW-0125">Carotenoid biosynthesis</keyword>
<accession>A0A7V4U174</accession>
<dbReference type="AlphaFoldDB" id="A0A7V4U174"/>
<keyword evidence="3 8" id="KW-0812">Transmembrane</keyword>
<sequence length="238" mass="27939">MDDTYIWLAWSFGLILVWLIVFIFYRQARRRMLWASLLTMPFGLTEPLFVPEYWHPPSLFDLAHRTGFDIESLIFSFGIGGLGIVLYDFIFSVNHEEMSINEKHHTRHRFHIWALLTPVISFPILYLFTDWNPIYSATLSMLLAGLAALWCRPDLKLKIWIGGFLFLLFYMVYFLSLALLAPGYVEKVWTMSAISGIEIIGIPIEELLFAFTFGMLWSSYYEHLTWRKINSKHKGHLK</sequence>
<evidence type="ECO:0000256" key="8">
    <source>
        <dbReference type="SAM" id="Phobius"/>
    </source>
</evidence>
<evidence type="ECO:0000256" key="4">
    <source>
        <dbReference type="ARBA" id="ARBA00022746"/>
    </source>
</evidence>
<keyword evidence="7" id="KW-0413">Isomerase</keyword>
<feature type="transmembrane region" description="Helical" evidence="8">
    <location>
        <begin position="32"/>
        <end position="50"/>
    </location>
</feature>
<reference evidence="10" key="1">
    <citation type="journal article" date="2020" name="mSystems">
        <title>Genome- and Community-Level Interaction Insights into Carbon Utilization and Element Cycling Functions of Hydrothermarchaeota in Hydrothermal Sediment.</title>
        <authorList>
            <person name="Zhou Z."/>
            <person name="Liu Y."/>
            <person name="Xu W."/>
            <person name="Pan J."/>
            <person name="Luo Z.H."/>
            <person name="Li M."/>
        </authorList>
    </citation>
    <scope>NUCLEOTIDE SEQUENCE [LARGE SCALE GENOMIC DNA]</scope>
    <source>
        <strain evidence="10">HyVt-577</strain>
    </source>
</reference>
<feature type="transmembrane region" description="Helical" evidence="8">
    <location>
        <begin position="159"/>
        <end position="181"/>
    </location>
</feature>